<organism evidence="2 3">
    <name type="scientific">Serratia quinivorans</name>
    <dbReference type="NCBI Taxonomy" id="137545"/>
    <lineage>
        <taxon>Bacteria</taxon>
        <taxon>Pseudomonadati</taxon>
        <taxon>Pseudomonadota</taxon>
        <taxon>Gammaproteobacteria</taxon>
        <taxon>Enterobacterales</taxon>
        <taxon>Yersiniaceae</taxon>
        <taxon>Serratia</taxon>
    </lineage>
</organism>
<dbReference type="AlphaFoldDB" id="A0A2X2GM74"/>
<dbReference type="Proteomes" id="UP000255529">
    <property type="component" value="Unassembled WGS sequence"/>
</dbReference>
<evidence type="ECO:0000313" key="3">
    <source>
        <dbReference type="Proteomes" id="UP000255529"/>
    </source>
</evidence>
<dbReference type="EMBL" id="UGYN01000002">
    <property type="protein sequence ID" value="SUI43675.1"/>
    <property type="molecule type" value="Genomic_DNA"/>
</dbReference>
<dbReference type="GO" id="GO:0071468">
    <property type="term" value="P:cellular response to acidic pH"/>
    <property type="evidence" value="ECO:0007669"/>
    <property type="project" value="InterPro"/>
</dbReference>
<proteinExistence type="predicted"/>
<dbReference type="InterPro" id="IPR024753">
    <property type="entry name" value="AriR"/>
</dbReference>
<evidence type="ECO:0000313" key="2">
    <source>
        <dbReference type="EMBL" id="SUI43675.1"/>
    </source>
</evidence>
<reference evidence="1 4" key="2">
    <citation type="submission" date="2024-07" db="EMBL/GenBank/DDBJ databases">
        <title>Genomes of novel Serratia strains from suburban soil.</title>
        <authorList>
            <person name="Markert E.X."/>
            <person name="Severe K."/>
            <person name="Severe L."/>
            <person name="Twing K.I."/>
            <person name="Ward L.M."/>
        </authorList>
    </citation>
    <scope>NUCLEOTIDE SEQUENCE [LARGE SCALE GENOMIC DNA]</scope>
    <source>
        <strain evidence="1 4">3C-UT</strain>
    </source>
</reference>
<dbReference type="RefSeq" id="WP_012006278.1">
    <property type="nucleotide sequence ID" value="NZ_CAMIRA010000001.1"/>
</dbReference>
<accession>A0A2X2GM74</accession>
<evidence type="ECO:0000313" key="1">
    <source>
        <dbReference type="EMBL" id="MEX3171497.1"/>
    </source>
</evidence>
<keyword evidence="4" id="KW-1185">Reference proteome</keyword>
<evidence type="ECO:0000313" key="4">
    <source>
        <dbReference type="Proteomes" id="UP001558101"/>
    </source>
</evidence>
<dbReference type="Proteomes" id="UP001558101">
    <property type="component" value="Unassembled WGS sequence"/>
</dbReference>
<name>A0A2X2GM74_9GAMM</name>
<gene>
    <name evidence="1" type="ORF">AB4M04_05305</name>
    <name evidence="2" type="ORF">NCTC11544_00263</name>
</gene>
<reference evidence="2 3" key="1">
    <citation type="submission" date="2018-06" db="EMBL/GenBank/DDBJ databases">
        <authorList>
            <consortium name="Pathogen Informatics"/>
            <person name="Doyle S."/>
        </authorList>
    </citation>
    <scope>NUCLEOTIDE SEQUENCE [LARGE SCALE GENOMIC DNA]</scope>
    <source>
        <strain evidence="2 3">NCTC11544</strain>
    </source>
</reference>
<protein>
    <submittedName>
        <fullName evidence="1">Biofilm development regulator YmgB/AriR family protein</fullName>
    </submittedName>
</protein>
<dbReference type="EMBL" id="JBFQXQ010000001">
    <property type="protein sequence ID" value="MEX3171497.1"/>
    <property type="molecule type" value="Genomic_DNA"/>
</dbReference>
<dbReference type="Pfam" id="PF10798">
    <property type="entry name" value="YmgB"/>
    <property type="match status" value="1"/>
</dbReference>
<dbReference type="GeneID" id="74950075"/>
<sequence length="76" mass="8606">MIDYSLYGLNDKDIETYREQIYSLLGKGVIQVLSANKPISKQSILAYLIKEIETQPDDHCQKLHRAAIEVIGVTGR</sequence>